<dbReference type="GO" id="GO:0000062">
    <property type="term" value="F:fatty-acyl-CoA binding"/>
    <property type="evidence" value="ECO:0007669"/>
    <property type="project" value="InterPro"/>
</dbReference>
<feature type="region of interest" description="Disordered" evidence="6">
    <location>
        <begin position="211"/>
        <end position="234"/>
    </location>
</feature>
<dbReference type="SUPFAM" id="SSF48403">
    <property type="entry name" value="Ankyrin repeat"/>
    <property type="match status" value="1"/>
</dbReference>
<dbReference type="InterPro" id="IPR035984">
    <property type="entry name" value="Acyl-CoA-binding_sf"/>
</dbReference>
<keyword evidence="4" id="KW-0446">Lipid-binding</keyword>
<dbReference type="InterPro" id="IPR002110">
    <property type="entry name" value="Ankyrin_rpt"/>
</dbReference>
<feature type="repeat" description="ANK" evidence="5">
    <location>
        <begin position="317"/>
        <end position="349"/>
    </location>
</feature>
<dbReference type="PANTHER" id="PTHR24119">
    <property type="entry name" value="ACYL-COA-BINDING DOMAIN-CONTAINING PROTEIN 6"/>
    <property type="match status" value="1"/>
</dbReference>
<feature type="domain" description="ACB" evidence="8">
    <location>
        <begin position="122"/>
        <end position="212"/>
    </location>
</feature>
<sequence length="375" mass="41011">MGGDWQQLMQSVLIGLIFSYLLAKLISFVTAFKDDNLFLSRSSESHFSRQSQSKSQAAVTREKSGFPDLGSDDTLGHFNEVASRVSDDNSVRAEQGSVVGADSVLADTDADDDWEGVECTELDELFSAATAFVAASAVEKLSHEVSNEVQLQLYGLYKIATEGPCSAPAPPAFKMTARAKWQAWQRLGAMPPEDAMQKYVDIVTELFPSWSGGSTEKNKGRDADPGSSESRGAMGPVFSTFAHEEEYENQLKMDAIHAFAREGDIDNLLKCIENGVSVNLKDSEGRTPLHWAVDRGHLSVVQLLINKNGDINTKDDEGQTPLHYAVICDREAIAEFLVKNNADAHLEDNGGSSPCDLCERNWPFMGASGNLDRFE</sequence>
<protein>
    <recommendedName>
        <fullName evidence="8">ACB domain-containing protein</fullName>
    </recommendedName>
</protein>
<dbReference type="PROSITE" id="PS51228">
    <property type="entry name" value="ACB_2"/>
    <property type="match status" value="1"/>
</dbReference>
<reference evidence="9" key="1">
    <citation type="submission" date="2023-05" db="EMBL/GenBank/DDBJ databases">
        <title>Nepenthes gracilis genome sequencing.</title>
        <authorList>
            <person name="Fukushima K."/>
        </authorList>
    </citation>
    <scope>NUCLEOTIDE SEQUENCE</scope>
    <source>
        <strain evidence="9">SING2019-196</strain>
    </source>
</reference>
<evidence type="ECO:0000313" key="10">
    <source>
        <dbReference type="Proteomes" id="UP001279734"/>
    </source>
</evidence>
<dbReference type="AlphaFoldDB" id="A0AAD3XW39"/>
<keyword evidence="7" id="KW-0472">Membrane</keyword>
<dbReference type="InterPro" id="IPR014352">
    <property type="entry name" value="FERM/acyl-CoA-bd_prot_sf"/>
</dbReference>
<feature type="region of interest" description="Disordered" evidence="6">
    <location>
        <begin position="49"/>
        <end position="74"/>
    </location>
</feature>
<dbReference type="PROSITE" id="PS50088">
    <property type="entry name" value="ANK_REPEAT"/>
    <property type="match status" value="2"/>
</dbReference>
<keyword evidence="7" id="KW-1133">Transmembrane helix</keyword>
<dbReference type="SMART" id="SM00248">
    <property type="entry name" value="ANK"/>
    <property type="match status" value="3"/>
</dbReference>
<dbReference type="PROSITE" id="PS50297">
    <property type="entry name" value="ANK_REP_REGION"/>
    <property type="match status" value="2"/>
</dbReference>
<evidence type="ECO:0000259" key="8">
    <source>
        <dbReference type="PROSITE" id="PS51228"/>
    </source>
</evidence>
<organism evidence="9 10">
    <name type="scientific">Nepenthes gracilis</name>
    <name type="common">Slender pitcher plant</name>
    <dbReference type="NCBI Taxonomy" id="150966"/>
    <lineage>
        <taxon>Eukaryota</taxon>
        <taxon>Viridiplantae</taxon>
        <taxon>Streptophyta</taxon>
        <taxon>Embryophyta</taxon>
        <taxon>Tracheophyta</taxon>
        <taxon>Spermatophyta</taxon>
        <taxon>Magnoliopsida</taxon>
        <taxon>eudicotyledons</taxon>
        <taxon>Gunneridae</taxon>
        <taxon>Pentapetalae</taxon>
        <taxon>Caryophyllales</taxon>
        <taxon>Nepenthaceae</taxon>
        <taxon>Nepenthes</taxon>
    </lineage>
</organism>
<feature type="transmembrane region" description="Helical" evidence="7">
    <location>
        <begin position="12"/>
        <end position="32"/>
    </location>
</feature>
<dbReference type="PANTHER" id="PTHR24119:SF0">
    <property type="entry name" value="ACYL-COA-BINDING DOMAIN-CONTAINING PROTEIN 6"/>
    <property type="match status" value="1"/>
</dbReference>
<evidence type="ECO:0000256" key="6">
    <source>
        <dbReference type="SAM" id="MobiDB-lite"/>
    </source>
</evidence>
<evidence type="ECO:0000256" key="3">
    <source>
        <dbReference type="ARBA" id="ARBA00023043"/>
    </source>
</evidence>
<dbReference type="Proteomes" id="UP001279734">
    <property type="component" value="Unassembled WGS sequence"/>
</dbReference>
<dbReference type="InterPro" id="IPR036770">
    <property type="entry name" value="Ankyrin_rpt-contain_sf"/>
</dbReference>
<keyword evidence="2" id="KW-0677">Repeat</keyword>
<dbReference type="Gene3D" id="1.25.40.20">
    <property type="entry name" value="Ankyrin repeat-containing domain"/>
    <property type="match status" value="2"/>
</dbReference>
<dbReference type="Gene3D" id="1.20.80.10">
    <property type="match status" value="1"/>
</dbReference>
<evidence type="ECO:0000313" key="9">
    <source>
        <dbReference type="EMBL" id="GMH18346.1"/>
    </source>
</evidence>
<evidence type="ECO:0000256" key="7">
    <source>
        <dbReference type="SAM" id="Phobius"/>
    </source>
</evidence>
<name>A0AAD3XW39_NEPGR</name>
<evidence type="ECO:0000256" key="4">
    <source>
        <dbReference type="ARBA" id="ARBA00023121"/>
    </source>
</evidence>
<keyword evidence="10" id="KW-1185">Reference proteome</keyword>
<gene>
    <name evidence="9" type="ORF">Nepgr_020187</name>
</gene>
<dbReference type="Pfam" id="PF00887">
    <property type="entry name" value="ACBP"/>
    <property type="match status" value="1"/>
</dbReference>
<dbReference type="PRINTS" id="PR00689">
    <property type="entry name" value="ACOABINDINGP"/>
</dbReference>
<proteinExistence type="inferred from homology"/>
<dbReference type="EMBL" id="BSYO01000019">
    <property type="protein sequence ID" value="GMH18346.1"/>
    <property type="molecule type" value="Genomic_DNA"/>
</dbReference>
<comment type="similarity">
    <text evidence="1">Belongs to the ACBP family.</text>
</comment>
<evidence type="ECO:0000256" key="1">
    <source>
        <dbReference type="ARBA" id="ARBA00005567"/>
    </source>
</evidence>
<evidence type="ECO:0000256" key="5">
    <source>
        <dbReference type="PROSITE-ProRule" id="PRU00023"/>
    </source>
</evidence>
<feature type="repeat" description="ANK" evidence="5">
    <location>
        <begin position="284"/>
        <end position="316"/>
    </location>
</feature>
<accession>A0AAD3XW39</accession>
<dbReference type="PRINTS" id="PR01415">
    <property type="entry name" value="ANKYRIN"/>
</dbReference>
<dbReference type="InterPro" id="IPR000582">
    <property type="entry name" value="Acyl-CoA-binding_protein"/>
</dbReference>
<evidence type="ECO:0000256" key="2">
    <source>
        <dbReference type="ARBA" id="ARBA00022737"/>
    </source>
</evidence>
<keyword evidence="3 5" id="KW-0040">ANK repeat</keyword>
<comment type="caution">
    <text evidence="9">The sequence shown here is derived from an EMBL/GenBank/DDBJ whole genome shotgun (WGS) entry which is preliminary data.</text>
</comment>
<dbReference type="Pfam" id="PF12796">
    <property type="entry name" value="Ank_2"/>
    <property type="match status" value="1"/>
</dbReference>
<keyword evidence="7" id="KW-0812">Transmembrane</keyword>
<dbReference type="SUPFAM" id="SSF47027">
    <property type="entry name" value="Acyl-CoA binding protein"/>
    <property type="match status" value="1"/>
</dbReference>